<sequence>SSQATSGLSEYSAAPHHLPQQPPSTEAHLIASLATKPLNEPPSTLMGQLCEMDLSLEGWMDYNVEEFLKPDLDFLGTTAVPHNHHN</sequence>
<protein>
    <submittedName>
        <fullName evidence="1">Uncharacterized protein</fullName>
    </submittedName>
</protein>
<evidence type="ECO:0000313" key="1">
    <source>
        <dbReference type="EMBL" id="CAD7228134.1"/>
    </source>
</evidence>
<dbReference type="EMBL" id="OB661396">
    <property type="protein sequence ID" value="CAD7228134.1"/>
    <property type="molecule type" value="Genomic_DNA"/>
</dbReference>
<feature type="non-terminal residue" evidence="1">
    <location>
        <position position="86"/>
    </location>
</feature>
<reference evidence="1" key="1">
    <citation type="submission" date="2020-11" db="EMBL/GenBank/DDBJ databases">
        <authorList>
            <person name="Tran Van P."/>
        </authorList>
    </citation>
    <scope>NUCLEOTIDE SEQUENCE</scope>
</reference>
<gene>
    <name evidence="1" type="ORF">CTOB1V02_LOCUS6023</name>
</gene>
<accession>A0A7R8ZL98</accession>
<proteinExistence type="predicted"/>
<name>A0A7R8ZL98_9CRUS</name>
<dbReference type="AlphaFoldDB" id="A0A7R8ZL98"/>
<organism evidence="1">
    <name type="scientific">Cyprideis torosa</name>
    <dbReference type="NCBI Taxonomy" id="163714"/>
    <lineage>
        <taxon>Eukaryota</taxon>
        <taxon>Metazoa</taxon>
        <taxon>Ecdysozoa</taxon>
        <taxon>Arthropoda</taxon>
        <taxon>Crustacea</taxon>
        <taxon>Oligostraca</taxon>
        <taxon>Ostracoda</taxon>
        <taxon>Podocopa</taxon>
        <taxon>Podocopida</taxon>
        <taxon>Cytherocopina</taxon>
        <taxon>Cytheroidea</taxon>
        <taxon>Cytherideidae</taxon>
        <taxon>Cyprideis</taxon>
    </lineage>
</organism>